<protein>
    <submittedName>
        <fullName evidence="3">PH domain-containing protein</fullName>
    </submittedName>
</protein>
<feature type="transmembrane region" description="Helical" evidence="1">
    <location>
        <begin position="47"/>
        <end position="67"/>
    </location>
</feature>
<feature type="domain" description="YdbS-like PH" evidence="2">
    <location>
        <begin position="259"/>
        <end position="340"/>
    </location>
</feature>
<feature type="transmembrane region" description="Helical" evidence="1">
    <location>
        <begin position="191"/>
        <end position="209"/>
    </location>
</feature>
<evidence type="ECO:0000313" key="4">
    <source>
        <dbReference type="Proteomes" id="UP001230035"/>
    </source>
</evidence>
<feature type="transmembrane region" description="Helical" evidence="1">
    <location>
        <begin position="232"/>
        <end position="253"/>
    </location>
</feature>
<feature type="domain" description="YdbS-like PH" evidence="2">
    <location>
        <begin position="410"/>
        <end position="470"/>
    </location>
</feature>
<accession>A0ABT6XPD1</accession>
<dbReference type="EMBL" id="JASGBP010000002">
    <property type="protein sequence ID" value="MDI9256697.1"/>
    <property type="molecule type" value="Genomic_DNA"/>
</dbReference>
<comment type="caution">
    <text evidence="3">The sequence shown here is derived from an EMBL/GenBank/DDBJ whole genome shotgun (WGS) entry which is preliminary data.</text>
</comment>
<keyword evidence="1" id="KW-0812">Transmembrane</keyword>
<dbReference type="PANTHER" id="PTHR34473:SF2">
    <property type="entry name" value="UPF0699 TRANSMEMBRANE PROTEIN YDBT"/>
    <property type="match status" value="1"/>
</dbReference>
<feature type="transmembrane region" description="Helical" evidence="1">
    <location>
        <begin position="390"/>
        <end position="409"/>
    </location>
</feature>
<dbReference type="Proteomes" id="UP001230035">
    <property type="component" value="Unassembled WGS sequence"/>
</dbReference>
<evidence type="ECO:0000256" key="1">
    <source>
        <dbReference type="SAM" id="Phobius"/>
    </source>
</evidence>
<feature type="domain" description="YdbS-like PH" evidence="2">
    <location>
        <begin position="69"/>
        <end position="143"/>
    </location>
</feature>
<proteinExistence type="predicted"/>
<evidence type="ECO:0000259" key="2">
    <source>
        <dbReference type="Pfam" id="PF03703"/>
    </source>
</evidence>
<dbReference type="InterPro" id="IPR005182">
    <property type="entry name" value="YdbS-like_PH"/>
</dbReference>
<gene>
    <name evidence="3" type="ORF">QHT84_04650</name>
</gene>
<dbReference type="PIRSF" id="PIRSF026631">
    <property type="entry name" value="UCP026631"/>
    <property type="match status" value="1"/>
</dbReference>
<dbReference type="Pfam" id="PF03703">
    <property type="entry name" value="bPH_2"/>
    <property type="match status" value="3"/>
</dbReference>
<keyword evidence="4" id="KW-1185">Reference proteome</keyword>
<keyword evidence="1" id="KW-1133">Transmembrane helix</keyword>
<dbReference type="RefSeq" id="WP_283238386.1">
    <property type="nucleotide sequence ID" value="NZ_JASGBP010000002.1"/>
</dbReference>
<name>A0ABT6XPD1_9FLAO</name>
<reference evidence="3 4" key="1">
    <citation type="submission" date="2023-05" db="EMBL/GenBank/DDBJ databases">
        <title>Flavobacterium sedimenti sp. nov., isolated from the sediment.</title>
        <authorList>
            <person name="Wu N."/>
        </authorList>
    </citation>
    <scope>NUCLEOTIDE SEQUENCE [LARGE SCALE GENOMIC DNA]</scope>
    <source>
        <strain evidence="3 4">YZ-48</strain>
    </source>
</reference>
<organism evidence="3 4">
    <name type="scientific">Flavobacterium sedimenticola</name>
    <dbReference type="NCBI Taxonomy" id="3043286"/>
    <lineage>
        <taxon>Bacteria</taxon>
        <taxon>Pseudomonadati</taxon>
        <taxon>Bacteroidota</taxon>
        <taxon>Flavobacteriia</taxon>
        <taxon>Flavobacteriales</taxon>
        <taxon>Flavobacteriaceae</taxon>
        <taxon>Flavobacterium</taxon>
    </lineage>
</organism>
<dbReference type="InterPro" id="IPR014529">
    <property type="entry name" value="UCP026631"/>
</dbReference>
<dbReference type="PANTHER" id="PTHR34473">
    <property type="entry name" value="UPF0699 TRANSMEMBRANE PROTEIN YDBS"/>
    <property type="match status" value="1"/>
</dbReference>
<evidence type="ECO:0000313" key="3">
    <source>
        <dbReference type="EMBL" id="MDI9256697.1"/>
    </source>
</evidence>
<feature type="transmembrane region" description="Helical" evidence="1">
    <location>
        <begin position="361"/>
        <end position="378"/>
    </location>
</feature>
<sequence length="497" mass="56984">METHFNQPQRQSPIGVFVIFFESVFQVLKATWPIILVTLLKAKPGAVFYSFLVFLGVVVFLGIYSFFKYRNFTFYIDDANDEFIIHDGIINKTKTTIQLHKIQQVNIKQSLIQRIIGVYALDIDTAGSENKEGNIKAISHELAVALKSKLLENEGKVTDEVVVEEAKTESSVPFLKINLLSLLKIGITSDYVKSIGLILTFFFTAYENLHQAGAEDMINTEKIEGFVDQNSVWYSALVFVLLMFTVIFVINIARTLIKFFNYTVSQQKGSFVLSYGLINTKSTILKPEKVQITKVSQNYFQKKLNVLEIKIRQALSSEKHEKKAIIEIPGCNAHERDEILKLLFKELPQKGTMMQPNFRKLLFSVFLLIVVPLTGYWLLGTYADETLFDFINLAFVYVIFVFAILFFGFRNYRLFINSRHIIKQSGAWDIDNEIIPIEKIQAITTSQLFWHKSLNIGSLTLHTAGGNVTFHLGQFDKIKAYVNLWLYEIETSDSNWM</sequence>
<keyword evidence="1" id="KW-0472">Membrane</keyword>
<feature type="transmembrane region" description="Helical" evidence="1">
    <location>
        <begin position="12"/>
        <end position="35"/>
    </location>
</feature>